<feature type="domain" description="Major facilitator superfamily (MFS) profile" evidence="8">
    <location>
        <begin position="13"/>
        <end position="396"/>
    </location>
</feature>
<dbReference type="PRINTS" id="PR01036">
    <property type="entry name" value="TCRTETB"/>
</dbReference>
<organism evidence="9 10">
    <name type="scientific">Pseudonocardia charpentierae</name>
    <dbReference type="NCBI Taxonomy" id="3075545"/>
    <lineage>
        <taxon>Bacteria</taxon>
        <taxon>Bacillati</taxon>
        <taxon>Actinomycetota</taxon>
        <taxon>Actinomycetes</taxon>
        <taxon>Pseudonocardiales</taxon>
        <taxon>Pseudonocardiaceae</taxon>
        <taxon>Pseudonocardia</taxon>
    </lineage>
</organism>
<name>A0ABU2N2V4_9PSEU</name>
<evidence type="ECO:0000256" key="7">
    <source>
        <dbReference type="SAM" id="Phobius"/>
    </source>
</evidence>
<gene>
    <name evidence="9" type="ORF">RM445_00875</name>
</gene>
<keyword evidence="5 7" id="KW-1133">Transmembrane helix</keyword>
<dbReference type="SUPFAM" id="SSF103473">
    <property type="entry name" value="MFS general substrate transporter"/>
    <property type="match status" value="1"/>
</dbReference>
<dbReference type="PROSITE" id="PS00216">
    <property type="entry name" value="SUGAR_TRANSPORT_1"/>
    <property type="match status" value="1"/>
</dbReference>
<feature type="transmembrane region" description="Helical" evidence="7">
    <location>
        <begin position="80"/>
        <end position="99"/>
    </location>
</feature>
<feature type="transmembrane region" description="Helical" evidence="7">
    <location>
        <begin position="43"/>
        <end position="68"/>
    </location>
</feature>
<dbReference type="InterPro" id="IPR020846">
    <property type="entry name" value="MFS_dom"/>
</dbReference>
<evidence type="ECO:0000256" key="4">
    <source>
        <dbReference type="ARBA" id="ARBA00022692"/>
    </source>
</evidence>
<dbReference type="InterPro" id="IPR011701">
    <property type="entry name" value="MFS"/>
</dbReference>
<sequence>MTDTRRPGVTPQVAQALVAAAFLVTMLGATLPTPLYPIYEQELGFGGLMVTVVFATYAVGVLAALLVVGRLSDQLGRKAVLFPGLAVAALSSLVFVIPHSLPALFAGRLLSGVSAGVFTGVATAAIVDLAPATGRARAGLLAASVNVLGLGLGPVVAGVLADRAPHPLVLPYLLHVALVAVAAVGLAAVPEPVERRPGRVRLQIQRVGVPDDVRPTFVRAAVSGFAGFAVLGFFTAVSPLFLGQVLHETRHLLTGLTVFALLGSATVGQIASARLPERTSLLGGCLALAAGTVVVAVGLMTALLPVVLIGAVVAGLGQGASFRAGLQAVTGAAPADRRSEVSSSYFIVLYVAISIPVIGVGAGAQVFGLVPTAVVFAGIVALLAVGAFVSLLRRPT</sequence>
<protein>
    <submittedName>
        <fullName evidence="9">MFS transporter</fullName>
    </submittedName>
</protein>
<feature type="transmembrane region" description="Helical" evidence="7">
    <location>
        <begin position="139"/>
        <end position="160"/>
    </location>
</feature>
<feature type="transmembrane region" description="Helical" evidence="7">
    <location>
        <begin position="280"/>
        <end position="300"/>
    </location>
</feature>
<feature type="transmembrane region" description="Helical" evidence="7">
    <location>
        <begin position="306"/>
        <end position="326"/>
    </location>
</feature>
<dbReference type="EMBL" id="JAVREJ010000001">
    <property type="protein sequence ID" value="MDT0348076.1"/>
    <property type="molecule type" value="Genomic_DNA"/>
</dbReference>
<feature type="transmembrane region" description="Helical" evidence="7">
    <location>
        <begin position="252"/>
        <end position="273"/>
    </location>
</feature>
<dbReference type="InterPro" id="IPR036259">
    <property type="entry name" value="MFS_trans_sf"/>
</dbReference>
<keyword evidence="3" id="KW-1003">Cell membrane</keyword>
<evidence type="ECO:0000256" key="2">
    <source>
        <dbReference type="ARBA" id="ARBA00022448"/>
    </source>
</evidence>
<evidence type="ECO:0000313" key="10">
    <source>
        <dbReference type="Proteomes" id="UP001183202"/>
    </source>
</evidence>
<evidence type="ECO:0000256" key="6">
    <source>
        <dbReference type="ARBA" id="ARBA00023136"/>
    </source>
</evidence>
<feature type="transmembrane region" description="Helical" evidence="7">
    <location>
        <begin position="105"/>
        <end position="127"/>
    </location>
</feature>
<feature type="transmembrane region" description="Helical" evidence="7">
    <location>
        <begin position="373"/>
        <end position="392"/>
    </location>
</feature>
<dbReference type="Proteomes" id="UP001183202">
    <property type="component" value="Unassembled WGS sequence"/>
</dbReference>
<evidence type="ECO:0000256" key="5">
    <source>
        <dbReference type="ARBA" id="ARBA00022989"/>
    </source>
</evidence>
<evidence type="ECO:0000259" key="8">
    <source>
        <dbReference type="PROSITE" id="PS50850"/>
    </source>
</evidence>
<dbReference type="RefSeq" id="WP_311553975.1">
    <property type="nucleotide sequence ID" value="NZ_JAVREJ010000001.1"/>
</dbReference>
<dbReference type="InterPro" id="IPR005829">
    <property type="entry name" value="Sugar_transporter_CS"/>
</dbReference>
<comment type="subcellular location">
    <subcellularLocation>
        <location evidence="1">Cell membrane</location>
        <topology evidence="1">Multi-pass membrane protein</topology>
    </subcellularLocation>
</comment>
<reference evidence="10" key="1">
    <citation type="submission" date="2023-07" db="EMBL/GenBank/DDBJ databases">
        <title>30 novel species of actinomycetes from the DSMZ collection.</title>
        <authorList>
            <person name="Nouioui I."/>
        </authorList>
    </citation>
    <scope>NUCLEOTIDE SEQUENCE [LARGE SCALE GENOMIC DNA]</scope>
    <source>
        <strain evidence="10">DSM 45834</strain>
    </source>
</reference>
<dbReference type="InterPro" id="IPR050171">
    <property type="entry name" value="MFS_Transporters"/>
</dbReference>
<dbReference type="Pfam" id="PF07690">
    <property type="entry name" value="MFS_1"/>
    <property type="match status" value="1"/>
</dbReference>
<evidence type="ECO:0000313" key="9">
    <source>
        <dbReference type="EMBL" id="MDT0348076.1"/>
    </source>
</evidence>
<keyword evidence="4 7" id="KW-0812">Transmembrane</keyword>
<feature type="transmembrane region" description="Helical" evidence="7">
    <location>
        <begin position="12"/>
        <end position="31"/>
    </location>
</feature>
<comment type="caution">
    <text evidence="9">The sequence shown here is derived from an EMBL/GenBank/DDBJ whole genome shotgun (WGS) entry which is preliminary data.</text>
</comment>
<feature type="transmembrane region" description="Helical" evidence="7">
    <location>
        <begin position="347"/>
        <end position="367"/>
    </location>
</feature>
<proteinExistence type="predicted"/>
<dbReference type="PANTHER" id="PTHR23517:SF13">
    <property type="entry name" value="MAJOR FACILITATOR SUPERFAMILY MFS_1"/>
    <property type="match status" value="1"/>
</dbReference>
<feature type="transmembrane region" description="Helical" evidence="7">
    <location>
        <begin position="172"/>
        <end position="189"/>
    </location>
</feature>
<feature type="transmembrane region" description="Helical" evidence="7">
    <location>
        <begin position="224"/>
        <end position="246"/>
    </location>
</feature>
<dbReference type="PROSITE" id="PS50850">
    <property type="entry name" value="MFS"/>
    <property type="match status" value="1"/>
</dbReference>
<keyword evidence="2" id="KW-0813">Transport</keyword>
<dbReference type="PANTHER" id="PTHR23517">
    <property type="entry name" value="RESISTANCE PROTEIN MDTM, PUTATIVE-RELATED-RELATED"/>
    <property type="match status" value="1"/>
</dbReference>
<keyword evidence="10" id="KW-1185">Reference proteome</keyword>
<keyword evidence="6 7" id="KW-0472">Membrane</keyword>
<evidence type="ECO:0000256" key="3">
    <source>
        <dbReference type="ARBA" id="ARBA00022475"/>
    </source>
</evidence>
<accession>A0ABU2N2V4</accession>
<dbReference type="Gene3D" id="1.20.1250.20">
    <property type="entry name" value="MFS general substrate transporter like domains"/>
    <property type="match status" value="1"/>
</dbReference>
<evidence type="ECO:0000256" key="1">
    <source>
        <dbReference type="ARBA" id="ARBA00004651"/>
    </source>
</evidence>